<dbReference type="InterPro" id="IPR049437">
    <property type="entry name" value="tRNA-synt_1c_C2"/>
</dbReference>
<evidence type="ECO:0000256" key="10">
    <source>
        <dbReference type="ARBA" id="ARBA00022917"/>
    </source>
</evidence>
<feature type="compositionally biased region" description="Basic and acidic residues" evidence="14">
    <location>
        <begin position="708"/>
        <end position="719"/>
    </location>
</feature>
<dbReference type="GO" id="GO:0003723">
    <property type="term" value="F:RNA binding"/>
    <property type="evidence" value="ECO:0007669"/>
    <property type="project" value="UniProtKB-KW"/>
</dbReference>
<dbReference type="SUPFAM" id="SSF52374">
    <property type="entry name" value="Nucleotidylyl transferase"/>
    <property type="match status" value="1"/>
</dbReference>
<name>A0AAV1PAZ3_SCOSC</name>
<dbReference type="InterPro" id="IPR020059">
    <property type="entry name" value="Glu/Gln-tRNA-synth_Ib_codon-bd"/>
</dbReference>
<dbReference type="InterPro" id="IPR011035">
    <property type="entry name" value="Ribosomal_bL25/Gln-tRNA_synth"/>
</dbReference>
<feature type="region of interest" description="Disordered" evidence="14">
    <location>
        <begin position="867"/>
        <end position="906"/>
    </location>
</feature>
<evidence type="ECO:0000256" key="9">
    <source>
        <dbReference type="ARBA" id="ARBA00022884"/>
    </source>
</evidence>
<dbReference type="PROSITE" id="PS00178">
    <property type="entry name" value="AA_TRNA_LIGASE_I"/>
    <property type="match status" value="1"/>
</dbReference>
<feature type="compositionally biased region" description="Basic and acidic residues" evidence="14">
    <location>
        <begin position="1117"/>
        <end position="1131"/>
    </location>
</feature>
<dbReference type="Pfam" id="PF00458">
    <property type="entry name" value="WHEP-TRS"/>
    <property type="match status" value="5"/>
</dbReference>
<dbReference type="PRINTS" id="PR00987">
    <property type="entry name" value="TRNASYNTHGLU"/>
</dbReference>
<feature type="region of interest" description="Disordered" evidence="14">
    <location>
        <begin position="948"/>
        <end position="984"/>
    </location>
</feature>
<dbReference type="CDD" id="cd00936">
    <property type="entry name" value="WEPRS_RNA"/>
    <property type="match status" value="5"/>
</dbReference>
<comment type="catalytic activity">
    <reaction evidence="13">
        <text>tRNA(Glu) + L-glutamate + ATP = L-glutamyl-tRNA(Glu) + AMP + diphosphate</text>
        <dbReference type="Rhea" id="RHEA:23540"/>
        <dbReference type="Rhea" id="RHEA-COMP:9663"/>
        <dbReference type="Rhea" id="RHEA-COMP:9680"/>
        <dbReference type="ChEBI" id="CHEBI:29985"/>
        <dbReference type="ChEBI" id="CHEBI:30616"/>
        <dbReference type="ChEBI" id="CHEBI:33019"/>
        <dbReference type="ChEBI" id="CHEBI:78442"/>
        <dbReference type="ChEBI" id="CHEBI:78520"/>
        <dbReference type="ChEBI" id="CHEBI:456215"/>
        <dbReference type="EC" id="6.1.1.17"/>
    </reaction>
</comment>
<comment type="subcellular location">
    <subcellularLocation>
        <location evidence="1">Cytoplasm</location>
    </subcellularLocation>
</comment>
<keyword evidence="6 16" id="KW-0436">Ligase</keyword>
<keyword evidence="9" id="KW-0694">RNA-binding</keyword>
<accession>A0AAV1PAZ3</accession>
<keyword evidence="4" id="KW-0963">Cytoplasm</keyword>
<evidence type="ECO:0000256" key="5">
    <source>
        <dbReference type="ARBA" id="ARBA00022553"/>
    </source>
</evidence>
<keyword evidence="7" id="KW-0547">Nucleotide-binding</keyword>
<keyword evidence="11" id="KW-0030">Aminoacyl-tRNA synthetase</keyword>
<dbReference type="FunFam" id="3.90.800.10:FF:000001">
    <property type="entry name" value="Glutamine--tRNA ligase"/>
    <property type="match status" value="1"/>
</dbReference>
<dbReference type="InterPro" id="IPR009068">
    <property type="entry name" value="uS15_NS1_RNA-bd_sf"/>
</dbReference>
<dbReference type="GO" id="GO:0005829">
    <property type="term" value="C:cytosol"/>
    <property type="evidence" value="ECO:0007669"/>
    <property type="project" value="TreeGrafter"/>
</dbReference>
<dbReference type="CDD" id="cd00807">
    <property type="entry name" value="GlnRS_core"/>
    <property type="match status" value="1"/>
</dbReference>
<protein>
    <recommendedName>
        <fullName evidence="3">glutamate--tRNA ligase</fullName>
        <ecNumber evidence="3">6.1.1.17</ecNumber>
    </recommendedName>
    <alternativeName>
        <fullName evidence="12">Glutamyl-tRNA synthetase</fullName>
    </alternativeName>
</protein>
<feature type="compositionally biased region" description="Pro residues" evidence="14">
    <location>
        <begin position="877"/>
        <end position="887"/>
    </location>
</feature>
<evidence type="ECO:0000256" key="3">
    <source>
        <dbReference type="ARBA" id="ARBA00012835"/>
    </source>
</evidence>
<feature type="compositionally biased region" description="Basic and acidic residues" evidence="14">
    <location>
        <begin position="1070"/>
        <end position="1084"/>
    </location>
</feature>
<feature type="compositionally biased region" description="Pro residues" evidence="14">
    <location>
        <begin position="802"/>
        <end position="814"/>
    </location>
</feature>
<dbReference type="Pfam" id="PF00749">
    <property type="entry name" value="tRNA-synt_1c"/>
    <property type="match status" value="1"/>
</dbReference>
<dbReference type="InterPro" id="IPR000924">
    <property type="entry name" value="Glu/Gln-tRNA-synth"/>
</dbReference>
<feature type="domain" description="WHEP-TRS" evidence="15">
    <location>
        <begin position="748"/>
        <end position="804"/>
    </location>
</feature>
<evidence type="ECO:0000256" key="6">
    <source>
        <dbReference type="ARBA" id="ARBA00022598"/>
    </source>
</evidence>
<comment type="caution">
    <text evidence="16">The sequence shown here is derived from an EMBL/GenBank/DDBJ whole genome shotgun (WGS) entry which is preliminary data.</text>
</comment>
<dbReference type="SUPFAM" id="SSF47060">
    <property type="entry name" value="S15/NS1 RNA-binding domain"/>
    <property type="match status" value="5"/>
</dbReference>
<feature type="domain" description="WHEP-TRS" evidence="15">
    <location>
        <begin position="1056"/>
        <end position="1112"/>
    </location>
</feature>
<feature type="region of interest" description="Disordered" evidence="14">
    <location>
        <begin position="708"/>
        <end position="749"/>
    </location>
</feature>
<dbReference type="FunFam" id="1.10.287.10:FF:000006">
    <property type="entry name" value="Bifunctional glutamate/proline--tRNA ligase"/>
    <property type="match status" value="2"/>
</dbReference>
<evidence type="ECO:0000313" key="17">
    <source>
        <dbReference type="Proteomes" id="UP001314229"/>
    </source>
</evidence>
<dbReference type="InterPro" id="IPR050132">
    <property type="entry name" value="Gln/Glu-tRNA_Ligase"/>
</dbReference>
<dbReference type="EMBL" id="CAWUFR010000104">
    <property type="protein sequence ID" value="CAK6967426.1"/>
    <property type="molecule type" value="Genomic_DNA"/>
</dbReference>
<dbReference type="SUPFAM" id="SSF50715">
    <property type="entry name" value="Ribosomal protein L25-like"/>
    <property type="match status" value="1"/>
</dbReference>
<evidence type="ECO:0000256" key="13">
    <source>
        <dbReference type="ARBA" id="ARBA00048351"/>
    </source>
</evidence>
<feature type="region of interest" description="Disordered" evidence="14">
    <location>
        <begin position="795"/>
        <end position="826"/>
    </location>
</feature>
<sequence>MALNLIINTSNPPLGALLAAEYVKGSVQLSVEEGKDTRLHVSDAVQFSDASSISRYLARVAPALGLYGANMMEQTEVDHWLEFSARRLCGQPGFTVALGELDKALSLRTFLVGHALTLADLSIWAALKGHGEWPSQGKSFSHVNRWFSFLGSQVPFTAVGGKYASKKAPVKKSSSEEEKKKDVGKFVDLPGAEMGKVVVRFPPEASGYLHIGHAKAALLNQHYQVTFKGKLIMRFDDTNPEKEKEDFEKVILEDVSMLQIHPDQFTYTSDHFPIIMKFAEQLLTEGKAYIDNTPPEQMKQEREQRTESKCRNNTVEQNMKMWSEMKSGTEFGQTCCMRAKMDMSSNNGCMRDPTLYRCKNTPHPRTGSTYRVYPTYDFACPIVDSLETVTHALRTTEYHDRDEQFYWIIDALRLRKPYIWEYARLNLNNTVLSKRKLTWFVDQGYVEGWDDPRFPTVRGVLRRGMTVEGLKQFIAAQGGSRSVVNMEWDKIWAFNKKVIDPVAPRYTALSSSYVVPVSVPEATEEMKEVVKHPKNADVGMKEVWYGPRVLVEGADAETFSEGEMVTFINWGNLIITKINKGANGKVLSMEARLNLDNKDFKKTTKITWLAETSTAPMLPTVCINYQPLISKAVITKDDDFKDFINKNSKLEEKMLGDPCLKTLKKGDIIQLQRRGFYICDQPYEPVSPNSCKESPCILIYIPDGHTKDMPTAGSKDKTKSQAPSKTPASAAKAAKAAPTSAPAPASNSGGDVFSSIVAQGEAVRQLKVAKAPKDEVDKAVQQLLSLKAQFKQQTGMDYKPGMTPPTSAPAPPAPSSDSAPCPYTRVAEQGELVRKLKTEKAPKDQIDAAVKQLLALKVEFKKLTGQDYKPGMAPAAPASPAPAPAPSPAATTTSSSSSNSSSCLYERVSQQGEVVRKLKSEKAPKDQVDAAVKQLLALKAEYKQATGQDYKPGAAPVQKAPAPAPAKSSPSSAPSSAPAATGLYEKVAEQGELVRKLKTEKAPKDQVDAAVKQLLALKAEYKQQTGKDYKPGSQTPTSPAKTQSSSASTQSSSVPQAQDLFSQVSQQGDLVRKLKSEKAPKDQVDGAVKTLLELKNKYKSLTGQEYKPVAAAGAAGGEDKNRKERENKSEKQGGGGGGGKKGKGDKGGQGKESSGGAGGAGEGQGPKKQTR</sequence>
<feature type="compositionally biased region" description="Low complexity" evidence="14">
    <location>
        <begin position="1033"/>
        <end position="1058"/>
    </location>
</feature>
<dbReference type="GO" id="GO:0005524">
    <property type="term" value="F:ATP binding"/>
    <property type="evidence" value="ECO:0007669"/>
    <property type="project" value="UniProtKB-KW"/>
</dbReference>
<feature type="region of interest" description="Disordered" evidence="14">
    <location>
        <begin position="1099"/>
        <end position="1171"/>
    </location>
</feature>
<dbReference type="FunFam" id="1.10.287.10:FF:000004">
    <property type="entry name" value="bifunctional glutamate/proline--tRNA ligase"/>
    <property type="match status" value="3"/>
</dbReference>
<dbReference type="InterPro" id="IPR000738">
    <property type="entry name" value="WHEP-TRS_dom"/>
</dbReference>
<dbReference type="Gene3D" id="1.20.1050.130">
    <property type="match status" value="1"/>
</dbReference>
<evidence type="ECO:0000256" key="1">
    <source>
        <dbReference type="ARBA" id="ARBA00004496"/>
    </source>
</evidence>
<feature type="compositionally biased region" description="Low complexity" evidence="14">
    <location>
        <begin position="951"/>
        <end position="980"/>
    </location>
</feature>
<evidence type="ECO:0000256" key="11">
    <source>
        <dbReference type="ARBA" id="ARBA00023146"/>
    </source>
</evidence>
<dbReference type="SUPFAM" id="SSF47616">
    <property type="entry name" value="GST C-terminal domain-like"/>
    <property type="match status" value="1"/>
</dbReference>
<keyword evidence="10" id="KW-0648">Protein biosynthesis</keyword>
<dbReference type="InterPro" id="IPR036282">
    <property type="entry name" value="Glutathione-S-Trfase_C_sf"/>
</dbReference>
<dbReference type="NCBIfam" id="TIGR00463">
    <property type="entry name" value="gltX_arch"/>
    <property type="match status" value="1"/>
</dbReference>
<feature type="compositionally biased region" description="Polar residues" evidence="14">
    <location>
        <begin position="1059"/>
        <end position="1068"/>
    </location>
</feature>
<evidence type="ECO:0000256" key="2">
    <source>
        <dbReference type="ARBA" id="ARBA00008927"/>
    </source>
</evidence>
<dbReference type="GO" id="GO:0017101">
    <property type="term" value="C:aminoacyl-tRNA synthetase multienzyme complex"/>
    <property type="evidence" value="ECO:0007669"/>
    <property type="project" value="UniProtKB-ARBA"/>
</dbReference>
<dbReference type="PANTHER" id="PTHR43097:SF5">
    <property type="entry name" value="GLUTAMATE--TRNA LIGASE"/>
    <property type="match status" value="1"/>
</dbReference>
<dbReference type="CDD" id="cd10309">
    <property type="entry name" value="GST_C_GluProRS_N"/>
    <property type="match status" value="1"/>
</dbReference>
<proteinExistence type="inferred from homology"/>
<dbReference type="InterPro" id="IPR014729">
    <property type="entry name" value="Rossmann-like_a/b/a_fold"/>
</dbReference>
<feature type="domain" description="WHEP-TRS" evidence="15">
    <location>
        <begin position="900"/>
        <end position="956"/>
    </location>
</feature>
<feature type="domain" description="WHEP-TRS" evidence="15">
    <location>
        <begin position="818"/>
        <end position="874"/>
    </location>
</feature>
<dbReference type="Gene3D" id="2.40.240.10">
    <property type="entry name" value="Ribosomal Protein L25, Chain P"/>
    <property type="match status" value="1"/>
</dbReference>
<evidence type="ECO:0000256" key="14">
    <source>
        <dbReference type="SAM" id="MobiDB-lite"/>
    </source>
</evidence>
<feature type="compositionally biased region" description="Low complexity" evidence="14">
    <location>
        <begin position="720"/>
        <end position="746"/>
    </location>
</feature>
<reference evidence="16 17" key="1">
    <citation type="submission" date="2024-01" db="EMBL/GenBank/DDBJ databases">
        <authorList>
            <person name="Alioto T."/>
            <person name="Alioto T."/>
            <person name="Gomez Garrido J."/>
        </authorList>
    </citation>
    <scope>NUCLEOTIDE SEQUENCE [LARGE SCALE GENOMIC DNA]</scope>
</reference>
<evidence type="ECO:0000256" key="12">
    <source>
        <dbReference type="ARBA" id="ARBA00030865"/>
    </source>
</evidence>
<feature type="compositionally biased region" description="Gly residues" evidence="14">
    <location>
        <begin position="1153"/>
        <end position="1164"/>
    </location>
</feature>
<keyword evidence="5" id="KW-0597">Phosphoprotein</keyword>
<keyword evidence="17" id="KW-1185">Reference proteome</keyword>
<dbReference type="GO" id="GO:0017102">
    <property type="term" value="C:methionyl glutamyl tRNA synthetase complex"/>
    <property type="evidence" value="ECO:0007669"/>
    <property type="project" value="TreeGrafter"/>
</dbReference>
<dbReference type="GO" id="GO:0006424">
    <property type="term" value="P:glutamyl-tRNA aminoacylation"/>
    <property type="evidence" value="ECO:0007669"/>
    <property type="project" value="InterPro"/>
</dbReference>
<gene>
    <name evidence="16" type="ORF">FSCOSCO3_A037183</name>
</gene>
<dbReference type="PROSITE" id="PS51185">
    <property type="entry name" value="WHEP_TRS_2"/>
    <property type="match status" value="5"/>
</dbReference>
<dbReference type="FunFam" id="3.40.50.620:FF:000070">
    <property type="entry name" value="Bifunctional glutamate/proline--tRNA ligase"/>
    <property type="match status" value="1"/>
</dbReference>
<dbReference type="Gene3D" id="3.40.50.620">
    <property type="entry name" value="HUPs"/>
    <property type="match status" value="1"/>
</dbReference>
<comment type="similarity">
    <text evidence="2">Belongs to the class-I aminoacyl-tRNA synthetase family. Glutamate--tRNA ligase type 2 subfamily.</text>
</comment>
<dbReference type="Pfam" id="PF20974">
    <property type="entry name" value="tRNA-synt_1c_C2"/>
    <property type="match status" value="1"/>
</dbReference>
<dbReference type="InterPro" id="IPR001412">
    <property type="entry name" value="aa-tRNA-synth_I_CS"/>
</dbReference>
<dbReference type="HAMAP" id="MF_02076">
    <property type="entry name" value="Glu_tRNA_synth_type2"/>
    <property type="match status" value="1"/>
</dbReference>
<feature type="compositionally biased region" description="Low complexity" evidence="14">
    <location>
        <begin position="888"/>
        <end position="902"/>
    </location>
</feature>
<evidence type="ECO:0000259" key="15">
    <source>
        <dbReference type="PROSITE" id="PS51185"/>
    </source>
</evidence>
<dbReference type="Proteomes" id="UP001314229">
    <property type="component" value="Unassembled WGS sequence"/>
</dbReference>
<dbReference type="InterPro" id="IPR004526">
    <property type="entry name" value="Glu-tRNA-synth_arc/euk"/>
</dbReference>
<dbReference type="InterPro" id="IPR020056">
    <property type="entry name" value="Rbsml_bL25/Gln-tRNA_synth_N"/>
</dbReference>
<keyword evidence="8" id="KW-0067">ATP-binding</keyword>
<evidence type="ECO:0000256" key="7">
    <source>
        <dbReference type="ARBA" id="ARBA00022741"/>
    </source>
</evidence>
<feature type="domain" description="WHEP-TRS" evidence="15">
    <location>
        <begin position="979"/>
        <end position="1035"/>
    </location>
</feature>
<dbReference type="AlphaFoldDB" id="A0AAV1PAZ3"/>
<evidence type="ECO:0000256" key="4">
    <source>
        <dbReference type="ARBA" id="ARBA00022490"/>
    </source>
</evidence>
<organism evidence="16 17">
    <name type="scientific">Scomber scombrus</name>
    <name type="common">Atlantic mackerel</name>
    <name type="synonym">Scomber vernalis</name>
    <dbReference type="NCBI Taxonomy" id="13677"/>
    <lineage>
        <taxon>Eukaryota</taxon>
        <taxon>Metazoa</taxon>
        <taxon>Chordata</taxon>
        <taxon>Craniata</taxon>
        <taxon>Vertebrata</taxon>
        <taxon>Euteleostomi</taxon>
        <taxon>Actinopterygii</taxon>
        <taxon>Neopterygii</taxon>
        <taxon>Teleostei</taxon>
        <taxon>Neoteleostei</taxon>
        <taxon>Acanthomorphata</taxon>
        <taxon>Pelagiaria</taxon>
        <taxon>Scombriformes</taxon>
        <taxon>Scombridae</taxon>
        <taxon>Scomber</taxon>
    </lineage>
</organism>
<dbReference type="SMART" id="SM00991">
    <property type="entry name" value="WHEP-TRS"/>
    <property type="match status" value="5"/>
</dbReference>
<dbReference type="Gene3D" id="1.10.287.10">
    <property type="entry name" value="S15/NS1, RNA-binding"/>
    <property type="match status" value="5"/>
</dbReference>
<evidence type="ECO:0000313" key="16">
    <source>
        <dbReference type="EMBL" id="CAK6967426.1"/>
    </source>
</evidence>
<dbReference type="FunFam" id="1.10.1160.10:FF:000001">
    <property type="entry name" value="Glutamine--tRNA ligase"/>
    <property type="match status" value="1"/>
</dbReference>
<evidence type="ECO:0000256" key="8">
    <source>
        <dbReference type="ARBA" id="ARBA00022840"/>
    </source>
</evidence>
<feature type="region of interest" description="Disordered" evidence="14">
    <location>
        <begin position="1022"/>
        <end position="1086"/>
    </location>
</feature>
<dbReference type="PANTHER" id="PTHR43097">
    <property type="entry name" value="GLUTAMINE-TRNA LIGASE"/>
    <property type="match status" value="1"/>
</dbReference>
<dbReference type="EC" id="6.1.1.17" evidence="3"/>
<dbReference type="Pfam" id="PF03950">
    <property type="entry name" value="tRNA-synt_1c_C"/>
    <property type="match status" value="1"/>
</dbReference>
<dbReference type="GO" id="GO:0004818">
    <property type="term" value="F:glutamate-tRNA ligase activity"/>
    <property type="evidence" value="ECO:0007669"/>
    <property type="project" value="UniProtKB-EC"/>
</dbReference>
<dbReference type="PROSITE" id="PS00762">
    <property type="entry name" value="WHEP_TRS_1"/>
    <property type="match status" value="5"/>
</dbReference>
<dbReference type="InterPro" id="IPR020058">
    <property type="entry name" value="Glu/Gln-tRNA-synth_Ib_cat-dom"/>
</dbReference>